<dbReference type="GO" id="GO:0047545">
    <property type="term" value="F:(S)-2-hydroxyglutarate dehydrogenase activity"/>
    <property type="evidence" value="ECO:0007669"/>
    <property type="project" value="UniProtKB-ARBA"/>
</dbReference>
<sequence>MAKARTCPDCRPIAQYVQYSRTLGVEDNIVSQIYNIMLSPQTKTLKVLLLDPIPEQARDVLLNAGYGIDDCYNELSEGALARKLTEYHVACVAKEREDEYLTDEVLRSAHRLLAIGCFTTSASQINVSVAQHMGIPVITAPYQHQHCIAEYIMSSIVLLSRQLLDRSVEVHSQTWNKVSAGCYEVRGKTLGIIGYGGLGGQVGVLAEALSLRVIFYDQDSVMPIGSARSVASIKELLENSNYVVVAVNAAEENVRMIGKEELSWMPKGSYLINTSYSEAVDLEALSEALKSGQLNGAALDSFPNQPKAAKATFQTPLEGCKNVILTPSISDSTVQSTLRTGLEVANAIVKYIRDGTTSAALNFPSIVAWPIKPGQCRILNMHRNVRGVLREIDSVLSEYNVQRQLLDTQGGLGYFIADVDAESVATEIVSQLALLSHTIRMRIL</sequence>
<dbReference type="Gene3D" id="3.40.50.720">
    <property type="entry name" value="NAD(P)-binding Rossmann-like Domain"/>
    <property type="match status" value="2"/>
</dbReference>
<dbReference type="PANTHER" id="PTHR42789">
    <property type="entry name" value="D-ISOMER SPECIFIC 2-HYDROXYACID DEHYDROGENASE FAMILY PROTEIN (AFU_ORTHOLOGUE AFUA_6G10090)"/>
    <property type="match status" value="1"/>
</dbReference>
<comment type="similarity">
    <text evidence="1 6">Belongs to the D-isomer specific 2-hydroxyacid dehydrogenase family.</text>
</comment>
<evidence type="ECO:0000256" key="4">
    <source>
        <dbReference type="ARBA" id="ARBA00023027"/>
    </source>
</evidence>
<reference evidence="9 10" key="1">
    <citation type="journal article" date="2019" name="Sci. Rep.">
        <title>Comparative genomics of chytrid fungi reveal insights into the obligate biotrophic and pathogenic lifestyle of Synchytrium endobioticum.</title>
        <authorList>
            <person name="van de Vossenberg B.T.L.H."/>
            <person name="Warris S."/>
            <person name="Nguyen H.D.T."/>
            <person name="van Gent-Pelzer M.P.E."/>
            <person name="Joly D.L."/>
            <person name="van de Geest H.C."/>
            <person name="Bonants P.J.M."/>
            <person name="Smith D.S."/>
            <person name="Levesque C.A."/>
            <person name="van der Lee T.A.J."/>
        </authorList>
    </citation>
    <scope>NUCLEOTIDE SEQUENCE [LARGE SCALE GENOMIC DNA]</scope>
    <source>
        <strain evidence="9 10">MB42</strain>
    </source>
</reference>
<dbReference type="PROSITE" id="PS00065">
    <property type="entry name" value="D_2_HYDROXYACID_DH_1"/>
    <property type="match status" value="1"/>
</dbReference>
<dbReference type="GO" id="GO:0004617">
    <property type="term" value="F:phosphoglycerate dehydrogenase activity"/>
    <property type="evidence" value="ECO:0007669"/>
    <property type="project" value="UniProtKB-ARBA"/>
</dbReference>
<evidence type="ECO:0000256" key="5">
    <source>
        <dbReference type="ARBA" id="ARBA00029440"/>
    </source>
</evidence>
<dbReference type="Gene3D" id="3.30.70.260">
    <property type="match status" value="1"/>
</dbReference>
<gene>
    <name evidence="9" type="ORF">SeMB42_g03459</name>
</gene>
<dbReference type="SUPFAM" id="SSF52283">
    <property type="entry name" value="Formate/glycerate dehydrogenase catalytic domain-like"/>
    <property type="match status" value="1"/>
</dbReference>
<dbReference type="InterPro" id="IPR036291">
    <property type="entry name" value="NAD(P)-bd_dom_sf"/>
</dbReference>
<keyword evidence="2" id="KW-0028">Amino-acid biosynthesis</keyword>
<dbReference type="GO" id="GO:0051287">
    <property type="term" value="F:NAD binding"/>
    <property type="evidence" value="ECO:0007669"/>
    <property type="project" value="InterPro"/>
</dbReference>
<dbReference type="EMBL" id="QEAN01000123">
    <property type="protein sequence ID" value="TPX47099.1"/>
    <property type="molecule type" value="Genomic_DNA"/>
</dbReference>
<comment type="caution">
    <text evidence="9">The sequence shown here is derived from an EMBL/GenBank/DDBJ whole genome shotgun (WGS) entry which is preliminary data.</text>
</comment>
<proteinExistence type="inferred from homology"/>
<dbReference type="SUPFAM" id="SSF51735">
    <property type="entry name" value="NAD(P)-binding Rossmann-fold domains"/>
    <property type="match status" value="1"/>
</dbReference>
<dbReference type="InterPro" id="IPR045865">
    <property type="entry name" value="ACT-like_dom_sf"/>
</dbReference>
<keyword evidence="10" id="KW-1185">Reference proteome</keyword>
<feature type="domain" description="D-isomer specific 2-hydroxyacid dehydrogenase catalytic" evidence="7">
    <location>
        <begin position="47"/>
        <end position="362"/>
    </location>
</feature>
<dbReference type="SUPFAM" id="SSF55021">
    <property type="entry name" value="ACT-like"/>
    <property type="match status" value="1"/>
</dbReference>
<protein>
    <submittedName>
        <fullName evidence="9">Phosphoglycerate dehydrogenase</fullName>
    </submittedName>
</protein>
<dbReference type="Proteomes" id="UP000317494">
    <property type="component" value="Unassembled WGS sequence"/>
</dbReference>
<dbReference type="PANTHER" id="PTHR42789:SF1">
    <property type="entry name" value="D-ISOMER SPECIFIC 2-HYDROXYACID DEHYDROGENASE FAMILY PROTEIN (AFU_ORTHOLOGUE AFUA_6G10090)"/>
    <property type="match status" value="1"/>
</dbReference>
<dbReference type="InterPro" id="IPR006140">
    <property type="entry name" value="D-isomer_DH_NAD-bd"/>
</dbReference>
<organism evidence="9 10">
    <name type="scientific">Synchytrium endobioticum</name>
    <dbReference type="NCBI Taxonomy" id="286115"/>
    <lineage>
        <taxon>Eukaryota</taxon>
        <taxon>Fungi</taxon>
        <taxon>Fungi incertae sedis</taxon>
        <taxon>Chytridiomycota</taxon>
        <taxon>Chytridiomycota incertae sedis</taxon>
        <taxon>Chytridiomycetes</taxon>
        <taxon>Synchytriales</taxon>
        <taxon>Synchytriaceae</taxon>
        <taxon>Synchytrium</taxon>
    </lineage>
</organism>
<keyword evidence="3 6" id="KW-0560">Oxidoreductase</keyword>
<keyword evidence="4" id="KW-0520">NAD</keyword>
<comment type="pathway">
    <text evidence="5">Amino-acid biosynthesis.</text>
</comment>
<evidence type="ECO:0000313" key="9">
    <source>
        <dbReference type="EMBL" id="TPX47099.1"/>
    </source>
</evidence>
<evidence type="ECO:0000256" key="3">
    <source>
        <dbReference type="ARBA" id="ARBA00023002"/>
    </source>
</evidence>
<dbReference type="InterPro" id="IPR006139">
    <property type="entry name" value="D-isomer_2_OHA_DH_cat_dom"/>
</dbReference>
<dbReference type="Pfam" id="PF00389">
    <property type="entry name" value="2-Hacid_dh"/>
    <property type="match status" value="1"/>
</dbReference>
<dbReference type="GO" id="GO:0006564">
    <property type="term" value="P:L-serine biosynthetic process"/>
    <property type="evidence" value="ECO:0007669"/>
    <property type="project" value="UniProtKB-ARBA"/>
</dbReference>
<feature type="domain" description="D-isomer specific 2-hydroxyacid dehydrogenase NAD-binding" evidence="8">
    <location>
        <begin position="155"/>
        <end position="328"/>
    </location>
</feature>
<name>A0A507D677_9FUNG</name>
<dbReference type="VEuPathDB" id="FungiDB:SeMB42_g03459"/>
<evidence type="ECO:0000259" key="7">
    <source>
        <dbReference type="Pfam" id="PF00389"/>
    </source>
</evidence>
<dbReference type="FunFam" id="3.40.50.720:FF:000041">
    <property type="entry name" value="D-3-phosphoglycerate dehydrogenase"/>
    <property type="match status" value="1"/>
</dbReference>
<dbReference type="Pfam" id="PF02826">
    <property type="entry name" value="2-Hacid_dh_C"/>
    <property type="match status" value="1"/>
</dbReference>
<dbReference type="InterPro" id="IPR029752">
    <property type="entry name" value="D-isomer_DH_CS1"/>
</dbReference>
<evidence type="ECO:0000259" key="8">
    <source>
        <dbReference type="Pfam" id="PF02826"/>
    </source>
</evidence>
<evidence type="ECO:0000313" key="10">
    <source>
        <dbReference type="Proteomes" id="UP000317494"/>
    </source>
</evidence>
<accession>A0A507D677</accession>
<evidence type="ECO:0000256" key="1">
    <source>
        <dbReference type="ARBA" id="ARBA00005854"/>
    </source>
</evidence>
<dbReference type="STRING" id="286115.A0A507D677"/>
<evidence type="ECO:0000256" key="6">
    <source>
        <dbReference type="RuleBase" id="RU003719"/>
    </source>
</evidence>
<dbReference type="AlphaFoldDB" id="A0A507D677"/>
<dbReference type="InterPro" id="IPR050857">
    <property type="entry name" value="D-2-hydroxyacid_DH"/>
</dbReference>
<evidence type="ECO:0000256" key="2">
    <source>
        <dbReference type="ARBA" id="ARBA00022605"/>
    </source>
</evidence>